<dbReference type="PANTHER" id="PTHR46737:SF2">
    <property type="entry name" value="OS02G0827600 PROTEIN"/>
    <property type="match status" value="1"/>
</dbReference>
<dbReference type="Pfam" id="PF12049">
    <property type="entry name" value="DUF3531"/>
    <property type="match status" value="1"/>
</dbReference>
<dbReference type="PROSITE" id="PS50920">
    <property type="entry name" value="SOLCAR"/>
    <property type="match status" value="3"/>
</dbReference>
<evidence type="ECO:0000256" key="5">
    <source>
        <dbReference type="SAM" id="MobiDB-lite"/>
    </source>
</evidence>
<dbReference type="PANTHER" id="PTHR46737">
    <property type="entry name" value="OS02G0827600 PROTEIN"/>
    <property type="match status" value="1"/>
</dbReference>
<comment type="subcellular location">
    <subcellularLocation>
        <location evidence="1">Membrane</location>
        <topology evidence="1">Multi-pass membrane protein</topology>
    </subcellularLocation>
</comment>
<name>A0ABM1VHC4_SOLPN</name>
<evidence type="ECO:0000256" key="2">
    <source>
        <dbReference type="ARBA" id="ARBA00022692"/>
    </source>
</evidence>
<dbReference type="GeneID" id="107027892"/>
<dbReference type="Pfam" id="PF00153">
    <property type="entry name" value="Mito_carr"/>
    <property type="match status" value="3"/>
</dbReference>
<feature type="region of interest" description="Disordered" evidence="5">
    <location>
        <begin position="409"/>
        <end position="428"/>
    </location>
</feature>
<evidence type="ECO:0000256" key="4">
    <source>
        <dbReference type="PROSITE-ProRule" id="PRU00282"/>
    </source>
</evidence>
<proteinExistence type="predicted"/>
<dbReference type="InterPro" id="IPR023395">
    <property type="entry name" value="MCP_dom_sf"/>
</dbReference>
<feature type="repeat" description="Solcar" evidence="4">
    <location>
        <begin position="816"/>
        <end position="899"/>
    </location>
</feature>
<dbReference type="InterPro" id="IPR018108">
    <property type="entry name" value="MCP_transmembrane"/>
</dbReference>
<evidence type="ECO:0000313" key="7">
    <source>
        <dbReference type="RefSeq" id="XP_027775142.1"/>
    </source>
</evidence>
<dbReference type="Gene3D" id="1.50.40.10">
    <property type="entry name" value="Mitochondrial carrier domain"/>
    <property type="match status" value="2"/>
</dbReference>
<evidence type="ECO:0000256" key="3">
    <source>
        <dbReference type="ARBA" id="ARBA00023136"/>
    </source>
</evidence>
<evidence type="ECO:0000256" key="1">
    <source>
        <dbReference type="ARBA" id="ARBA00004141"/>
    </source>
</evidence>
<dbReference type="InterPro" id="IPR021920">
    <property type="entry name" value="DUF3531"/>
</dbReference>
<reference evidence="6" key="1">
    <citation type="journal article" date="2014" name="Nat. Genet.">
        <title>The genome of the stress-tolerant wild tomato species Solanum pennellii.</title>
        <authorList>
            <person name="Bolger A."/>
            <person name="Scossa F."/>
            <person name="Bolger M.E."/>
            <person name="Lanz C."/>
            <person name="Maumus F."/>
            <person name="Tohge T."/>
            <person name="Quesneville H."/>
            <person name="Alseekh S."/>
            <person name="Sorensen I."/>
            <person name="Lichtenstein G."/>
            <person name="Fich E.A."/>
            <person name="Conte M."/>
            <person name="Keller H."/>
            <person name="Schneeberger K."/>
            <person name="Schwacke R."/>
            <person name="Ofner I."/>
            <person name="Vrebalov J."/>
            <person name="Xu Y."/>
            <person name="Osorio S."/>
            <person name="Aflitos S.A."/>
            <person name="Schijlen E."/>
            <person name="Jimenez-Gomez J.M."/>
            <person name="Ryngajllo M."/>
            <person name="Kimura S."/>
            <person name="Kumar R."/>
            <person name="Koenig D."/>
            <person name="Headland L.R."/>
            <person name="Maloof J.N."/>
            <person name="Sinha N."/>
            <person name="van Ham R.C."/>
            <person name="Lankhorst R.K."/>
            <person name="Mao L."/>
            <person name="Vogel A."/>
            <person name="Arsova B."/>
            <person name="Panstruga R."/>
            <person name="Fei Z."/>
            <person name="Rose J.K."/>
            <person name="Zamir D."/>
            <person name="Carrari F."/>
            <person name="Giovannoni J.J."/>
            <person name="Weigel D."/>
            <person name="Usadel B."/>
            <person name="Fernie A.R."/>
        </authorList>
    </citation>
    <scope>NUCLEOTIDE SEQUENCE [LARGE SCALE GENOMIC DNA]</scope>
    <source>
        <strain evidence="6">cv. LA0716</strain>
    </source>
</reference>
<dbReference type="SUPFAM" id="SSF103506">
    <property type="entry name" value="Mitochondrial carrier"/>
    <property type="match status" value="1"/>
</dbReference>
<feature type="repeat" description="Solcar" evidence="4">
    <location>
        <begin position="910"/>
        <end position="997"/>
    </location>
</feature>
<protein>
    <submittedName>
        <fullName evidence="7">Uncharacterized protein LOC107027892</fullName>
    </submittedName>
</protein>
<gene>
    <name evidence="7" type="primary">LOC107027892</name>
</gene>
<keyword evidence="3 4" id="KW-0472">Membrane</keyword>
<keyword evidence="6" id="KW-1185">Reference proteome</keyword>
<keyword evidence="2 4" id="KW-0812">Transmembrane</keyword>
<evidence type="ECO:0000313" key="6">
    <source>
        <dbReference type="Proteomes" id="UP000694930"/>
    </source>
</evidence>
<dbReference type="Proteomes" id="UP000694930">
    <property type="component" value="Chromosome 8"/>
</dbReference>
<reference evidence="7" key="2">
    <citation type="submission" date="2025-08" db="UniProtKB">
        <authorList>
            <consortium name="RefSeq"/>
        </authorList>
    </citation>
    <scope>IDENTIFICATION</scope>
</reference>
<feature type="repeat" description="Solcar" evidence="4">
    <location>
        <begin position="723"/>
        <end position="807"/>
    </location>
</feature>
<dbReference type="RefSeq" id="XP_027775142.1">
    <property type="nucleotide sequence ID" value="XM_027919341.1"/>
</dbReference>
<sequence>MSVVNQQFFNPIWKPCVSSCPLLAAQFVVMPMSNRELSVVSTIAAAKSTASIGEGNDDYVDISSGKAAAKGSGTTARGRRLLKVREEKRKREYERLHNYPAWAKVLEDACKHDTELRAVLGDSIGNPELMRKKVEERVRTKGRNFQKSKTGSVLAFKVSFRDFNPLDSYIWFELYGSPSDRDVNIFGSVIQAWYVMGRLGAFNSSNLQLGGSSLEFNPLYDAEKGFNVMPSSFHDISNVEFQDNWSRVWVDLGTADFFSIDVLLNCLTVLSSEYIGIQQVVFGGQRMGDWEEGMTNSDDGYKYFEMGEICTQFLSDLPQVKDDSQHSWHIVFSCYKTVNFIQEGSFDSYIHIAVGNLLAFYILENILNHCDNMAGGSQPRQSDKPSIRYRCNLLDGALFEITDLDRQSNAPISSGNKENPKNSDSESSKIMSTSELISAVGSIWDSAAGPVTRILSKGSSRCNNTDHQENNIFGYSTADKISGVCFSPPDHSIPVNLDSDTDSSPLLLANVERLTANQKVSFFGPLLGSSSLQSLLHDRSSMHPETRKAKDFVNYLQNVYGWMHEASLLKFKQQLNCASFGCPENRKCTVEDTTNSPLSCCSVVDTVNADCQTDREEPNGSLLSQMEKHDEIDRVSTGTSSIRHYNEVFHNKKSNTLEISHSESNSVFHEYSVTPSCSASVDDKINAKDHIYDSAINGKVELEEELSSEVQRSVAKEKPLYALAKQEHAFAGAMAGIFVSLCLHPVDTIKTVIQSCPNDQKPLYYIGRSFISERGVTALYRGISTNLASSAPISALYTFTYESVKGALLPLFPKECHSFAHCLAGGSASIATSFIFTPSERIKQQMQVGSHYKNCWSALIVITRSGGLPSLYAGWKAVLWRNIPHSIIKFYTYERLKELRLSSVQLRNQNDTLMTLACGGFAGSTAALFTTPFDVVKTRLQTQIPGSMTQFGVFGTLQEIAKREGLKGLYRGLSPRLIMYMTQGALFFASYESFKKIFSLDIPQTKTETVPYEHKEDDHVTLPSRS</sequence>
<feature type="compositionally biased region" description="Basic and acidic residues" evidence="5">
    <location>
        <begin position="418"/>
        <end position="427"/>
    </location>
</feature>
<accession>A0ABM1VHC4</accession>
<organism evidence="6 7">
    <name type="scientific">Solanum pennellii</name>
    <name type="common">Tomato</name>
    <name type="synonym">Lycopersicon pennellii</name>
    <dbReference type="NCBI Taxonomy" id="28526"/>
    <lineage>
        <taxon>Eukaryota</taxon>
        <taxon>Viridiplantae</taxon>
        <taxon>Streptophyta</taxon>
        <taxon>Embryophyta</taxon>
        <taxon>Tracheophyta</taxon>
        <taxon>Spermatophyta</taxon>
        <taxon>Magnoliopsida</taxon>
        <taxon>eudicotyledons</taxon>
        <taxon>Gunneridae</taxon>
        <taxon>Pentapetalae</taxon>
        <taxon>asterids</taxon>
        <taxon>lamiids</taxon>
        <taxon>Solanales</taxon>
        <taxon>Solanaceae</taxon>
        <taxon>Solanoideae</taxon>
        <taxon>Solaneae</taxon>
        <taxon>Solanum</taxon>
        <taxon>Solanum subgen. Lycopersicon</taxon>
    </lineage>
</organism>